<evidence type="ECO:0000313" key="3">
    <source>
        <dbReference type="Proteomes" id="UP001530377"/>
    </source>
</evidence>
<name>A0ABD3RE32_9STRA</name>
<dbReference type="Proteomes" id="UP001530377">
    <property type="component" value="Unassembled WGS sequence"/>
</dbReference>
<feature type="signal peptide" evidence="1">
    <location>
        <begin position="1"/>
        <end position="26"/>
    </location>
</feature>
<reference evidence="2 3" key="1">
    <citation type="submission" date="2024-10" db="EMBL/GenBank/DDBJ databases">
        <title>Updated reference genomes for cyclostephanoid diatoms.</title>
        <authorList>
            <person name="Roberts W.R."/>
            <person name="Alverson A.J."/>
        </authorList>
    </citation>
    <scope>NUCLEOTIDE SEQUENCE [LARGE SCALE GENOMIC DNA]</scope>
    <source>
        <strain evidence="2 3">AJA228-03</strain>
    </source>
</reference>
<proteinExistence type="predicted"/>
<dbReference type="AlphaFoldDB" id="A0ABD3RE32"/>
<sequence>MNGIKRLARPSILLSMLILCGPSVVGFSPRVAVPRRIDRRHLPSKTRAASSSEGCTETKIVDIADIMITARNASAGGELDALASRLLDVCAEYGQIGSKLTDDRRAMIDDLAYSLGRYSDLAPAECDLRLRGRHELIYSASPGASSGALGPLVGTVSQSFLDEVRYINRVELFSGLVKIELYAERKALSDTKVRVKFKETAFYLLGNEVKRGEAKGSGVWEYIFSGYVTVDGEKILLRVMKTPSTFVIVQRQGNGG</sequence>
<accession>A0ABD3RE32</accession>
<keyword evidence="3" id="KW-1185">Reference proteome</keyword>
<comment type="caution">
    <text evidence="2">The sequence shown here is derived from an EMBL/GenBank/DDBJ whole genome shotgun (WGS) entry which is preliminary data.</text>
</comment>
<keyword evidence="1" id="KW-0732">Signal</keyword>
<dbReference type="EMBL" id="JALLPB020000270">
    <property type="protein sequence ID" value="KAL3811284.1"/>
    <property type="molecule type" value="Genomic_DNA"/>
</dbReference>
<organism evidence="2 3">
    <name type="scientific">Cyclostephanos tholiformis</name>
    <dbReference type="NCBI Taxonomy" id="382380"/>
    <lineage>
        <taxon>Eukaryota</taxon>
        <taxon>Sar</taxon>
        <taxon>Stramenopiles</taxon>
        <taxon>Ochrophyta</taxon>
        <taxon>Bacillariophyta</taxon>
        <taxon>Coscinodiscophyceae</taxon>
        <taxon>Thalassiosirophycidae</taxon>
        <taxon>Stephanodiscales</taxon>
        <taxon>Stephanodiscaceae</taxon>
        <taxon>Cyclostephanos</taxon>
    </lineage>
</organism>
<evidence type="ECO:0000313" key="2">
    <source>
        <dbReference type="EMBL" id="KAL3811284.1"/>
    </source>
</evidence>
<feature type="chain" id="PRO_5044808433" evidence="1">
    <location>
        <begin position="27"/>
        <end position="256"/>
    </location>
</feature>
<gene>
    <name evidence="2" type="ORF">ACHAXA_009284</name>
</gene>
<protein>
    <submittedName>
        <fullName evidence="2">Uncharacterized protein</fullName>
    </submittedName>
</protein>
<evidence type="ECO:0000256" key="1">
    <source>
        <dbReference type="SAM" id="SignalP"/>
    </source>
</evidence>